<evidence type="ECO:0000313" key="3">
    <source>
        <dbReference type="EMBL" id="QDH14505.1"/>
    </source>
</evidence>
<dbReference type="OrthoDB" id="9812349at2"/>
<evidence type="ECO:0000256" key="1">
    <source>
        <dbReference type="SAM" id="Phobius"/>
    </source>
</evidence>
<organism evidence="3 4">
    <name type="scientific">Formicincola oecophyllae</name>
    <dbReference type="NCBI Taxonomy" id="2558361"/>
    <lineage>
        <taxon>Bacteria</taxon>
        <taxon>Pseudomonadati</taxon>
        <taxon>Pseudomonadota</taxon>
        <taxon>Alphaproteobacteria</taxon>
        <taxon>Acetobacterales</taxon>
        <taxon>Acetobacteraceae</taxon>
        <taxon>Formicincola</taxon>
    </lineage>
</organism>
<feature type="domain" description="SHOCT" evidence="2">
    <location>
        <begin position="208"/>
        <end position="233"/>
    </location>
</feature>
<dbReference type="EMBL" id="CP038231">
    <property type="protein sequence ID" value="QDH14505.1"/>
    <property type="molecule type" value="Genomic_DNA"/>
</dbReference>
<dbReference type="Proteomes" id="UP000318709">
    <property type="component" value="Chromosome"/>
</dbReference>
<reference evidence="3 4" key="1">
    <citation type="submission" date="2019-03" db="EMBL/GenBank/DDBJ databases">
        <title>The complete genome sequence of Swingsia_sp. F3b2 LMG30590(T).</title>
        <authorList>
            <person name="Chua K.-O."/>
            <person name="Chan K.-G."/>
            <person name="See-Too W.-S."/>
        </authorList>
    </citation>
    <scope>NUCLEOTIDE SEQUENCE [LARGE SCALE GENOMIC DNA]</scope>
    <source>
        <strain evidence="3 4">F3b2</strain>
    </source>
</reference>
<keyword evidence="1" id="KW-0472">Membrane</keyword>
<name>A0A4Y6UEP0_9PROT</name>
<sequence>MLAFKNYAVFKGRAPRAEFWWFMLFMWIFILIAGGLDILFHWWGVLGSLVDLALILPHLAVSTRRLHDIGRSGWWLVVYWFFYVMLFGGVVVLVFNAKQIQAMFNQTAPENSGLIGVALFTGLIFLIYTVLDQVLLIFDCLPSQLGSNKYGPNPYGYGPAVKEQAFLTEAGPDVGIAPANQAPVLSPTQQAAQAQARAQQDMDALALLEKFADLRDKGVLTPEEFERKKEEILSKF</sequence>
<gene>
    <name evidence="3" type="ORF">E3E12_08335</name>
</gene>
<feature type="transmembrane region" description="Helical" evidence="1">
    <location>
        <begin position="20"/>
        <end position="36"/>
    </location>
</feature>
<dbReference type="PANTHER" id="PTHR34980:SF2">
    <property type="entry name" value="INNER MEMBRANE PROTEIN YHAH-RELATED"/>
    <property type="match status" value="1"/>
</dbReference>
<feature type="transmembrane region" description="Helical" evidence="1">
    <location>
        <begin position="115"/>
        <end position="138"/>
    </location>
</feature>
<keyword evidence="1" id="KW-1133">Transmembrane helix</keyword>
<accession>A0A4Y6UEP0</accession>
<dbReference type="Pfam" id="PF05656">
    <property type="entry name" value="DUF805"/>
    <property type="match status" value="1"/>
</dbReference>
<keyword evidence="4" id="KW-1185">Reference proteome</keyword>
<dbReference type="AlphaFoldDB" id="A0A4Y6UEP0"/>
<keyword evidence="1" id="KW-0812">Transmembrane</keyword>
<evidence type="ECO:0000259" key="2">
    <source>
        <dbReference type="Pfam" id="PF09851"/>
    </source>
</evidence>
<dbReference type="KEGG" id="swf:E3E12_08335"/>
<protein>
    <submittedName>
        <fullName evidence="3">DUF805 domain-containing protein</fullName>
    </submittedName>
</protein>
<evidence type="ECO:0000313" key="4">
    <source>
        <dbReference type="Proteomes" id="UP000318709"/>
    </source>
</evidence>
<proteinExistence type="predicted"/>
<dbReference type="Pfam" id="PF09851">
    <property type="entry name" value="SHOCT"/>
    <property type="match status" value="1"/>
</dbReference>
<dbReference type="GO" id="GO:0005886">
    <property type="term" value="C:plasma membrane"/>
    <property type="evidence" value="ECO:0007669"/>
    <property type="project" value="TreeGrafter"/>
</dbReference>
<dbReference type="PANTHER" id="PTHR34980">
    <property type="entry name" value="INNER MEMBRANE PROTEIN-RELATED-RELATED"/>
    <property type="match status" value="1"/>
</dbReference>
<feature type="transmembrane region" description="Helical" evidence="1">
    <location>
        <begin position="73"/>
        <end position="95"/>
    </location>
</feature>
<dbReference type="InterPro" id="IPR008523">
    <property type="entry name" value="DUF805"/>
</dbReference>
<dbReference type="InterPro" id="IPR018649">
    <property type="entry name" value="SHOCT"/>
</dbReference>